<evidence type="ECO:0000313" key="2">
    <source>
        <dbReference type="EMBL" id="GAG17898.1"/>
    </source>
</evidence>
<organism evidence="2">
    <name type="scientific">marine sediment metagenome</name>
    <dbReference type="NCBI Taxonomy" id="412755"/>
    <lineage>
        <taxon>unclassified sequences</taxon>
        <taxon>metagenomes</taxon>
        <taxon>ecological metagenomes</taxon>
    </lineage>
</organism>
<dbReference type="AlphaFoldDB" id="X0VZN9"/>
<comment type="caution">
    <text evidence="2">The sequence shown here is derived from an EMBL/GenBank/DDBJ whole genome shotgun (WGS) entry which is preliminary data.</text>
</comment>
<feature type="non-terminal residue" evidence="2">
    <location>
        <position position="140"/>
    </location>
</feature>
<sequence>MTATATPPIPGWMREAFEAAGCVFNVQWLAPNGEEADGPGPGRTQMHPVTAPDGSYIGDADVGRDHFWWLSEHGIYAPEVRPGTRVASIGRGDGMWWGWSHRARFGFRIGSSVKRGDCAFIASNEAEANEDYRRFWDSEH</sequence>
<accession>X0VZN9</accession>
<reference evidence="2" key="1">
    <citation type="journal article" date="2014" name="Front. Microbiol.">
        <title>High frequency of phylogenetically diverse reductive dehalogenase-homologous genes in deep subseafloor sedimentary metagenomes.</title>
        <authorList>
            <person name="Kawai M."/>
            <person name="Futagami T."/>
            <person name="Toyoda A."/>
            <person name="Takaki Y."/>
            <person name="Nishi S."/>
            <person name="Hori S."/>
            <person name="Arai W."/>
            <person name="Tsubouchi T."/>
            <person name="Morono Y."/>
            <person name="Uchiyama I."/>
            <person name="Ito T."/>
            <person name="Fujiyama A."/>
            <person name="Inagaki F."/>
            <person name="Takami H."/>
        </authorList>
    </citation>
    <scope>NUCLEOTIDE SEQUENCE</scope>
    <source>
        <strain evidence="2">Expedition CK06-06</strain>
    </source>
</reference>
<gene>
    <name evidence="2" type="ORF">S01H1_48893</name>
</gene>
<proteinExistence type="predicted"/>
<dbReference type="Pfam" id="PF25188">
    <property type="entry name" value="Tad6"/>
    <property type="match status" value="1"/>
</dbReference>
<name>X0VZN9_9ZZZZ</name>
<evidence type="ECO:0000256" key="1">
    <source>
        <dbReference type="SAM" id="MobiDB-lite"/>
    </source>
</evidence>
<feature type="region of interest" description="Disordered" evidence="1">
    <location>
        <begin position="33"/>
        <end position="55"/>
    </location>
</feature>
<protein>
    <submittedName>
        <fullName evidence="2">Uncharacterized protein</fullName>
    </submittedName>
</protein>
<dbReference type="InterPro" id="IPR057386">
    <property type="entry name" value="Tad6-like"/>
</dbReference>
<dbReference type="EMBL" id="BARS01031417">
    <property type="protein sequence ID" value="GAG17898.1"/>
    <property type="molecule type" value="Genomic_DNA"/>
</dbReference>